<dbReference type="Proteomes" id="UP000565724">
    <property type="component" value="Unassembled WGS sequence"/>
</dbReference>
<dbReference type="PANTHER" id="PTHR43178:SF5">
    <property type="entry name" value="LIPOAMIDE ACYLTRANSFERASE COMPONENT OF BRANCHED-CHAIN ALPHA-KETO ACID DEHYDROGENASE COMPLEX, MITOCHONDRIAL"/>
    <property type="match status" value="1"/>
</dbReference>
<reference evidence="5 6" key="1">
    <citation type="submission" date="2020-05" db="EMBL/GenBank/DDBJ databases">
        <title>Genome Sequencing of Type Strains.</title>
        <authorList>
            <person name="Lemaire J.F."/>
            <person name="Inderbitzin P."/>
            <person name="Gregorio O.A."/>
            <person name="Collins S.B."/>
            <person name="Wespe N."/>
            <person name="Knight-Connoni V."/>
        </authorList>
    </citation>
    <scope>NUCLEOTIDE SEQUENCE [LARGE SCALE GENOMIC DNA]</scope>
    <source>
        <strain evidence="5 6">ATCC 25174</strain>
    </source>
</reference>
<dbReference type="EMBL" id="JABMCI010000067">
    <property type="protein sequence ID" value="NUU18480.1"/>
    <property type="molecule type" value="Genomic_DNA"/>
</dbReference>
<keyword evidence="2" id="KW-0808">Transferase</keyword>
<evidence type="ECO:0000256" key="1">
    <source>
        <dbReference type="ARBA" id="ARBA00001938"/>
    </source>
</evidence>
<feature type="domain" description="2-oxoacid dehydrogenase acyltransferase catalytic" evidence="4">
    <location>
        <begin position="44"/>
        <end position="121"/>
    </location>
</feature>
<gene>
    <name evidence="5" type="ORF">HP550_14580</name>
</gene>
<dbReference type="SUPFAM" id="SSF52777">
    <property type="entry name" value="CoA-dependent acyltransferases"/>
    <property type="match status" value="1"/>
</dbReference>
<dbReference type="InterPro" id="IPR001078">
    <property type="entry name" value="2-oxoacid_DH_actylTfrase"/>
</dbReference>
<dbReference type="Pfam" id="PF00198">
    <property type="entry name" value="2-oxoacid_dh"/>
    <property type="match status" value="2"/>
</dbReference>
<organism evidence="5 6">
    <name type="scientific">Cellulomonas humilata</name>
    <dbReference type="NCBI Taxonomy" id="144055"/>
    <lineage>
        <taxon>Bacteria</taxon>
        <taxon>Bacillati</taxon>
        <taxon>Actinomycetota</taxon>
        <taxon>Actinomycetes</taxon>
        <taxon>Micrococcales</taxon>
        <taxon>Cellulomonadaceae</taxon>
        <taxon>Cellulomonas</taxon>
    </lineage>
</organism>
<feature type="domain" description="2-oxoacid dehydrogenase acyltransferase catalytic" evidence="4">
    <location>
        <begin position="169"/>
        <end position="246"/>
    </location>
</feature>
<accession>A0A7Y6A3Z4</accession>
<keyword evidence="3" id="KW-0012">Acyltransferase</keyword>
<evidence type="ECO:0000256" key="3">
    <source>
        <dbReference type="ARBA" id="ARBA00023315"/>
    </source>
</evidence>
<dbReference type="InterPro" id="IPR050743">
    <property type="entry name" value="2-oxoacid_DH_E2_comp"/>
</dbReference>
<proteinExistence type="predicted"/>
<comment type="cofactor">
    <cofactor evidence="1">
        <name>(R)-lipoate</name>
        <dbReference type="ChEBI" id="CHEBI:83088"/>
    </cofactor>
</comment>
<dbReference type="GO" id="GO:0016407">
    <property type="term" value="F:acetyltransferase activity"/>
    <property type="evidence" value="ECO:0007669"/>
    <property type="project" value="TreeGrafter"/>
</dbReference>
<dbReference type="AlphaFoldDB" id="A0A7Y6A3Z4"/>
<evidence type="ECO:0000259" key="4">
    <source>
        <dbReference type="Pfam" id="PF00198"/>
    </source>
</evidence>
<dbReference type="RefSeq" id="WP_175348401.1">
    <property type="nucleotide sequence ID" value="NZ_JABMCI010000067.1"/>
</dbReference>
<dbReference type="GO" id="GO:0031405">
    <property type="term" value="F:lipoic acid binding"/>
    <property type="evidence" value="ECO:0007669"/>
    <property type="project" value="TreeGrafter"/>
</dbReference>
<protein>
    <recommendedName>
        <fullName evidence="4">2-oxoacid dehydrogenase acyltransferase catalytic domain-containing protein</fullName>
    </recommendedName>
</protein>
<evidence type="ECO:0000313" key="6">
    <source>
        <dbReference type="Proteomes" id="UP000565724"/>
    </source>
</evidence>
<dbReference type="InterPro" id="IPR023213">
    <property type="entry name" value="CAT-like_dom_sf"/>
</dbReference>
<sequence length="259" mass="27503">MAYVVRAVPRERQPILDRLAGASRRFPVHALLELDVTAPMARIAASEPHVSWTAFVIASVARAVAMHPEVNARKAGNAIVSFDRVDIGATVERHWQGRTVLDAITVADADRQSCATISQTLQCAKHGPGELHRPSGLIGALIRLPGPLRRTAIRVAATRPDIAATFGPAVGVTSIGMFAGGWGWAIPLAPLTVIATVGRIADRSVVRDGVVVVRPMLPLTLSFDHAVIDGAPAARFTQTLSTLIETGVVLEEIPLPVEP</sequence>
<comment type="caution">
    <text evidence="5">The sequence shown here is derived from an EMBL/GenBank/DDBJ whole genome shotgun (WGS) entry which is preliminary data.</text>
</comment>
<evidence type="ECO:0000313" key="5">
    <source>
        <dbReference type="EMBL" id="NUU18480.1"/>
    </source>
</evidence>
<dbReference type="GO" id="GO:0005737">
    <property type="term" value="C:cytoplasm"/>
    <property type="evidence" value="ECO:0007669"/>
    <property type="project" value="TreeGrafter"/>
</dbReference>
<name>A0A7Y6A3Z4_9CELL</name>
<keyword evidence="6" id="KW-1185">Reference proteome</keyword>
<dbReference type="PANTHER" id="PTHR43178">
    <property type="entry name" value="DIHYDROLIPOAMIDE ACETYLTRANSFERASE COMPONENT OF PYRUVATE DEHYDROGENASE COMPLEX"/>
    <property type="match status" value="1"/>
</dbReference>
<dbReference type="Gene3D" id="3.30.559.10">
    <property type="entry name" value="Chloramphenicol acetyltransferase-like domain"/>
    <property type="match status" value="1"/>
</dbReference>
<evidence type="ECO:0000256" key="2">
    <source>
        <dbReference type="ARBA" id="ARBA00022679"/>
    </source>
</evidence>